<evidence type="ECO:0000313" key="3">
    <source>
        <dbReference type="Proteomes" id="UP001055172"/>
    </source>
</evidence>
<dbReference type="Proteomes" id="UP001055172">
    <property type="component" value="Unassembled WGS sequence"/>
</dbReference>
<gene>
    <name evidence="2" type="ORF">ColLi_12584</name>
</gene>
<keyword evidence="1" id="KW-0812">Transmembrane</keyword>
<feature type="transmembrane region" description="Helical" evidence="1">
    <location>
        <begin position="343"/>
        <end position="366"/>
    </location>
</feature>
<keyword evidence="1" id="KW-0472">Membrane</keyword>
<proteinExistence type="predicted"/>
<keyword evidence="3" id="KW-1185">Reference proteome</keyword>
<protein>
    <submittedName>
        <fullName evidence="2">Uncharacterized protein</fullName>
    </submittedName>
</protein>
<dbReference type="AlphaFoldDB" id="A0AA37GYN0"/>
<evidence type="ECO:0000256" key="1">
    <source>
        <dbReference type="SAM" id="Phobius"/>
    </source>
</evidence>
<name>A0AA37GYN0_9PEZI</name>
<evidence type="ECO:0000313" key="2">
    <source>
        <dbReference type="EMBL" id="GJC89746.1"/>
    </source>
</evidence>
<accession>A0AA37GYN0</accession>
<sequence length="381" mass="42787">MPTMGIYVRYTLNHLYLALAIIEEEDISFDDAFWADEAGRFSDSSLDDVDGDLDYSPVDDSYAPRGPTDNILRPSPLVVSLRSMVMRLHESSGWVASFRGVLVFSMIWLFHLLVKIVYNIVTRTTVSEGKWTYSPSLDSDLSTGFPALGLSLAFVQLNAHWVHTIITAPAPFDAYSIMHRVGSLRSIRLLFMGGWMIPHLLLEAFRSFCRSLPPFTETFHATAVPVALQWLASNVASWIDGRTRHALGVVQIDSVVEPGRAWRAVIALAISYGTHLVLVVPTQIALFRIQASMLPEHDKPIVPFRRTFRRFVEPKCIGGTGYLSMGDAWHSFSRRSWRRLATLYTKVSIINAVIYFLLPIAVRVVLMLLPHKGTGHATEKL</sequence>
<comment type="caution">
    <text evidence="2">The sequence shown here is derived from an EMBL/GenBank/DDBJ whole genome shotgun (WGS) entry which is preliminary data.</text>
</comment>
<keyword evidence="1" id="KW-1133">Transmembrane helix</keyword>
<reference evidence="2 3" key="1">
    <citation type="submission" date="2021-07" db="EMBL/GenBank/DDBJ databases">
        <title>Genome data of Colletotrichum spaethianum.</title>
        <authorList>
            <person name="Utami Y.D."/>
            <person name="Hiruma K."/>
        </authorList>
    </citation>
    <scope>NUCLEOTIDE SEQUENCE [LARGE SCALE GENOMIC DNA]</scope>
    <source>
        <strain evidence="2 3">MAFF 242679</strain>
    </source>
</reference>
<dbReference type="EMBL" id="BPPX01000045">
    <property type="protein sequence ID" value="GJC89746.1"/>
    <property type="molecule type" value="Genomic_DNA"/>
</dbReference>
<feature type="transmembrane region" description="Helical" evidence="1">
    <location>
        <begin position="94"/>
        <end position="114"/>
    </location>
</feature>
<organism evidence="2 3">
    <name type="scientific">Colletotrichum liriopes</name>
    <dbReference type="NCBI Taxonomy" id="708192"/>
    <lineage>
        <taxon>Eukaryota</taxon>
        <taxon>Fungi</taxon>
        <taxon>Dikarya</taxon>
        <taxon>Ascomycota</taxon>
        <taxon>Pezizomycotina</taxon>
        <taxon>Sordariomycetes</taxon>
        <taxon>Hypocreomycetidae</taxon>
        <taxon>Glomerellales</taxon>
        <taxon>Glomerellaceae</taxon>
        <taxon>Colletotrichum</taxon>
        <taxon>Colletotrichum spaethianum species complex</taxon>
    </lineage>
</organism>